<evidence type="ECO:0000313" key="2">
    <source>
        <dbReference type="EMBL" id="TIA42882.1"/>
    </source>
</evidence>
<protein>
    <submittedName>
        <fullName evidence="2">Uncharacterized protein</fullName>
    </submittedName>
</protein>
<feature type="compositionally biased region" description="Acidic residues" evidence="1">
    <location>
        <begin position="111"/>
        <end position="120"/>
    </location>
</feature>
<evidence type="ECO:0000313" key="3">
    <source>
        <dbReference type="Proteomes" id="UP000308724"/>
    </source>
</evidence>
<proteinExistence type="predicted"/>
<sequence>MSSTRSSKKRPNDIIDQQEEVDVSADRLNTKFWSTVSVFIDNGVTLEDKTMRWQHALKNLYYIIGRNQKEEHGTFDGGIAPATLKLVQSAAEAVPYHRKQKAPTPKAAVQEEVELDEEDPTPTRTRDRRGELLTPPPTPESASKAAVRTSPRSTASIWPMVWQRMTTTYKETKWSAGVSNVLTHMFTHNGVDDVVKLANKLYETRDIVALNNATKTKTQLRYSKDEAQSVAVQYKALWEAMESSALSKCMILLANRNLGQALRDLERQLDQIDDDSGQQQLGDFARLYLENRSQGTRLHDTPETRSTFLAQYYLEVLGYGKSSKFPADEVKTKTRLLKAQRMTANNIKALNDAFGEGFLILLCGSTWASALDQVSHKTHKPLLGKLAGKVPELRKVAEMAEKILKYAANKGLMTEMPKIIIRAQELTTKQRGKLSLTELLGPLEAESQAASMFGEHDISVDAGEDDPDDEANGEL</sequence>
<accession>A0A4T0CD70</accession>
<evidence type="ECO:0000256" key="1">
    <source>
        <dbReference type="SAM" id="MobiDB-lite"/>
    </source>
</evidence>
<dbReference type="Proteomes" id="UP000308724">
    <property type="component" value="Unassembled WGS sequence"/>
</dbReference>
<feature type="region of interest" description="Disordered" evidence="1">
    <location>
        <begin position="96"/>
        <end position="151"/>
    </location>
</feature>
<organism evidence="2 3">
    <name type="scientific">Aureobasidium pullulans</name>
    <name type="common">Black yeast</name>
    <name type="synonym">Pullularia pullulans</name>
    <dbReference type="NCBI Taxonomy" id="5580"/>
    <lineage>
        <taxon>Eukaryota</taxon>
        <taxon>Fungi</taxon>
        <taxon>Dikarya</taxon>
        <taxon>Ascomycota</taxon>
        <taxon>Pezizomycotina</taxon>
        <taxon>Dothideomycetes</taxon>
        <taxon>Dothideomycetidae</taxon>
        <taxon>Dothideales</taxon>
        <taxon>Saccotheciaceae</taxon>
        <taxon>Aureobasidium</taxon>
    </lineage>
</organism>
<name>A0A4T0CD70_AURPU</name>
<comment type="caution">
    <text evidence="2">The sequence shown here is derived from an EMBL/GenBank/DDBJ whole genome shotgun (WGS) entry which is preliminary data.</text>
</comment>
<dbReference type="AlphaFoldDB" id="A0A4T0CD70"/>
<reference evidence="2 3" key="1">
    <citation type="submission" date="2018-10" db="EMBL/GenBank/DDBJ databases">
        <title>Fifty Aureobasidium pullulans genomes reveal a recombining polyextremotolerant generalist.</title>
        <authorList>
            <person name="Gostincar C."/>
            <person name="Turk M."/>
            <person name="Zajc J."/>
            <person name="Gunde-Cimerman N."/>
        </authorList>
    </citation>
    <scope>NUCLEOTIDE SEQUENCE [LARGE SCALE GENOMIC DNA]</scope>
    <source>
        <strain evidence="2 3">EXF-1645</strain>
    </source>
</reference>
<gene>
    <name evidence="2" type="ORF">D6C78_00713</name>
</gene>
<dbReference type="EMBL" id="QZBZ01000007">
    <property type="protein sequence ID" value="TIA42882.1"/>
    <property type="molecule type" value="Genomic_DNA"/>
</dbReference>